<accession>A0ABW4T4X7</accession>
<organism evidence="1 2">
    <name type="scientific">Nonomuraea mangrovi</name>
    <dbReference type="NCBI Taxonomy" id="2316207"/>
    <lineage>
        <taxon>Bacteria</taxon>
        <taxon>Bacillati</taxon>
        <taxon>Actinomycetota</taxon>
        <taxon>Actinomycetes</taxon>
        <taxon>Streptosporangiales</taxon>
        <taxon>Streptosporangiaceae</taxon>
        <taxon>Nonomuraea</taxon>
    </lineage>
</organism>
<evidence type="ECO:0008006" key="3">
    <source>
        <dbReference type="Google" id="ProtNLM"/>
    </source>
</evidence>
<gene>
    <name evidence="1" type="ORF">ACFSKW_28855</name>
</gene>
<evidence type="ECO:0000313" key="1">
    <source>
        <dbReference type="EMBL" id="MFD1935489.1"/>
    </source>
</evidence>
<evidence type="ECO:0000313" key="2">
    <source>
        <dbReference type="Proteomes" id="UP001597368"/>
    </source>
</evidence>
<dbReference type="RefSeq" id="WP_379575605.1">
    <property type="nucleotide sequence ID" value="NZ_JBHUFV010000043.1"/>
</dbReference>
<dbReference type="EMBL" id="JBHUFV010000043">
    <property type="protein sequence ID" value="MFD1935489.1"/>
    <property type="molecule type" value="Genomic_DNA"/>
</dbReference>
<sequence>MNGADIDVVDALDELSRQTVTAWLQSAPSHGLRKTRLRVVAAFLRWLHAAEPALGLLAVTGAEVDHYCAALAGGLAGGQGVSRPLANATVTRKRAILTSLYAFAWRSGALRTSQRAAKAAEDSNSGTSGGFTRDERRLLRRGIARLAADGRSTEAAAVALLEATGACVDVLATVAPQDFRLVADGDREHLVIVIHTSHDDFVAYPVPSAVHSLVRALCHGRPAAEPILRRDNSKAIDQEWVSTALIQAAIAGGLPE</sequence>
<proteinExistence type="predicted"/>
<name>A0ABW4T4X7_9ACTN</name>
<reference evidence="2" key="1">
    <citation type="journal article" date="2019" name="Int. J. Syst. Evol. Microbiol.">
        <title>The Global Catalogue of Microorganisms (GCM) 10K type strain sequencing project: providing services to taxonomists for standard genome sequencing and annotation.</title>
        <authorList>
            <consortium name="The Broad Institute Genomics Platform"/>
            <consortium name="The Broad Institute Genome Sequencing Center for Infectious Disease"/>
            <person name="Wu L."/>
            <person name="Ma J."/>
        </authorList>
    </citation>
    <scope>NUCLEOTIDE SEQUENCE [LARGE SCALE GENOMIC DNA]</scope>
    <source>
        <strain evidence="2">ICMP 6774ER</strain>
    </source>
</reference>
<keyword evidence="2" id="KW-1185">Reference proteome</keyword>
<dbReference type="Proteomes" id="UP001597368">
    <property type="component" value="Unassembled WGS sequence"/>
</dbReference>
<protein>
    <recommendedName>
        <fullName evidence="3">Core-binding (CB) domain-containing protein</fullName>
    </recommendedName>
</protein>
<comment type="caution">
    <text evidence="1">The sequence shown here is derived from an EMBL/GenBank/DDBJ whole genome shotgun (WGS) entry which is preliminary data.</text>
</comment>